<accession>A0A0A1ZIG0</accession>
<dbReference type="EMBL" id="JNAH01000004">
    <property type="protein sequence ID" value="KGF87989.1"/>
    <property type="molecule type" value="Genomic_DNA"/>
</dbReference>
<dbReference type="OrthoDB" id="541449at2"/>
<comment type="caution">
    <text evidence="1">The sequence shown here is derived from an EMBL/GenBank/DDBJ whole genome shotgun (WGS) entry which is preliminary data.</text>
</comment>
<dbReference type="Proteomes" id="UP000030598">
    <property type="component" value="Unassembled WGS sequence"/>
</dbReference>
<dbReference type="RefSeq" id="WP_032524506.1">
    <property type="nucleotide sequence ID" value="NZ_CP138934.1"/>
</dbReference>
<reference evidence="2" key="1">
    <citation type="journal article" date="2014" name="Sci. Data">
        <title>Genomes of diverse isolates of the marine cyanobacterium Prochlorococcus.</title>
        <authorList>
            <person name="Biller S."/>
            <person name="Berube P."/>
            <person name="Thompson J."/>
            <person name="Kelly L."/>
            <person name="Roggensack S."/>
            <person name="Awad L."/>
            <person name="Roache-Johnson K."/>
            <person name="Ding H."/>
            <person name="Giovannoni S.J."/>
            <person name="Moore L.R."/>
            <person name="Chisholm S.W."/>
        </authorList>
    </citation>
    <scope>NUCLEOTIDE SEQUENCE [LARGE SCALE GENOMIC DNA]</scope>
    <source>
        <strain evidence="2">GP2</strain>
    </source>
</reference>
<dbReference type="eggNOG" id="ENOG5030R7V">
    <property type="taxonomic scope" value="Bacteria"/>
</dbReference>
<organism evidence="1 2">
    <name type="scientific">Prochlorococcus marinus str. GP2</name>
    <dbReference type="NCBI Taxonomy" id="59925"/>
    <lineage>
        <taxon>Bacteria</taxon>
        <taxon>Bacillati</taxon>
        <taxon>Cyanobacteriota</taxon>
        <taxon>Cyanophyceae</taxon>
        <taxon>Synechococcales</taxon>
        <taxon>Prochlorococcaceae</taxon>
        <taxon>Prochlorococcus</taxon>
    </lineage>
</organism>
<dbReference type="AlphaFoldDB" id="A0A0A1ZIG0"/>
<evidence type="ECO:0000313" key="2">
    <source>
        <dbReference type="Proteomes" id="UP000030598"/>
    </source>
</evidence>
<sequence>MIELTLLTLLNFVGDNFCEYRNLGHDNYKSLLLSYSDASYKFGPLEVKNVIEKSENFKVAAVAVAAIKCPQHIVK</sequence>
<gene>
    <name evidence="1" type="ORF">EU91_1027</name>
</gene>
<protein>
    <submittedName>
        <fullName evidence="1">Uncharacterized protein</fullName>
    </submittedName>
</protein>
<name>A0A0A1ZIG0_PROMR</name>
<proteinExistence type="predicted"/>
<evidence type="ECO:0000313" key="1">
    <source>
        <dbReference type="EMBL" id="KGF87989.1"/>
    </source>
</evidence>